<dbReference type="Proteomes" id="UP001526426">
    <property type="component" value="Unassembled WGS sequence"/>
</dbReference>
<sequence>MNGLIIFTRYPEPGKTKTRLIPVLGAKGAATVQRQMTEHTLKQARCLSDLALQVYFTGGNTTLMREWLGADLRYKPQCQGDLGQRMAEAFRQAFQEGQARILLIGIDCPGVTPLILNQGFTALHDHDLVIGPAQDGGYYLIGLNRLIPELFEGVAWGTDRVFAQTWETAQGLGYAIATLPQLPDIDEPQDLPLWEQPIPPQR</sequence>
<accession>A0ABT3LAP6</accession>
<proteinExistence type="predicted"/>
<protein>
    <submittedName>
        <fullName evidence="1">TIGR04282 family arsenosugar biosynthesis glycosyltransferase</fullName>
    </submittedName>
</protein>
<reference evidence="1 2" key="1">
    <citation type="submission" date="2021-08" db="EMBL/GenBank/DDBJ databases">
        <title>Draft genome sequence of Spirulina subsalsa with high tolerance to salinity and hype-accumulation of phycocyanin.</title>
        <authorList>
            <person name="Pei H."/>
            <person name="Jiang L."/>
        </authorList>
    </citation>
    <scope>NUCLEOTIDE SEQUENCE [LARGE SCALE GENOMIC DNA]</scope>
    <source>
        <strain evidence="1 2">FACHB-351</strain>
    </source>
</reference>
<dbReference type="Pfam" id="PF09837">
    <property type="entry name" value="DUF2064"/>
    <property type="match status" value="1"/>
</dbReference>
<dbReference type="NCBIfam" id="TIGR04282">
    <property type="entry name" value="glyco_like_cofC"/>
    <property type="match status" value="1"/>
</dbReference>
<organism evidence="1 2">
    <name type="scientific">Spirulina subsalsa FACHB-351</name>
    <dbReference type="NCBI Taxonomy" id="234711"/>
    <lineage>
        <taxon>Bacteria</taxon>
        <taxon>Bacillati</taxon>
        <taxon>Cyanobacteriota</taxon>
        <taxon>Cyanophyceae</taxon>
        <taxon>Spirulinales</taxon>
        <taxon>Spirulinaceae</taxon>
        <taxon>Spirulina</taxon>
    </lineage>
</organism>
<dbReference type="InterPro" id="IPR029044">
    <property type="entry name" value="Nucleotide-diphossugar_trans"/>
</dbReference>
<evidence type="ECO:0000313" key="2">
    <source>
        <dbReference type="Proteomes" id="UP001526426"/>
    </source>
</evidence>
<comment type="caution">
    <text evidence="1">The sequence shown here is derived from an EMBL/GenBank/DDBJ whole genome shotgun (WGS) entry which is preliminary data.</text>
</comment>
<dbReference type="PANTHER" id="PTHR36529:SF1">
    <property type="entry name" value="GLYCOSYLTRANSFERASE"/>
    <property type="match status" value="1"/>
</dbReference>
<evidence type="ECO:0000313" key="1">
    <source>
        <dbReference type="EMBL" id="MCW6038584.1"/>
    </source>
</evidence>
<dbReference type="PANTHER" id="PTHR36529">
    <property type="entry name" value="SLL1095 PROTEIN"/>
    <property type="match status" value="1"/>
</dbReference>
<dbReference type="EMBL" id="JAIHOM010000150">
    <property type="protein sequence ID" value="MCW6038584.1"/>
    <property type="molecule type" value="Genomic_DNA"/>
</dbReference>
<gene>
    <name evidence="1" type="ORF">K4A83_20240</name>
</gene>
<dbReference type="SUPFAM" id="SSF53448">
    <property type="entry name" value="Nucleotide-diphospho-sugar transferases"/>
    <property type="match status" value="1"/>
</dbReference>
<keyword evidence="2" id="KW-1185">Reference proteome</keyword>
<dbReference type="RefSeq" id="WP_265266502.1">
    <property type="nucleotide sequence ID" value="NZ_JAIHOM010000150.1"/>
</dbReference>
<name>A0ABT3LAP6_9CYAN</name>
<dbReference type="InterPro" id="IPR018641">
    <property type="entry name" value="Trfase_1_rSAM/seldom-assoc"/>
</dbReference>
<dbReference type="Gene3D" id="3.90.550.10">
    <property type="entry name" value="Spore Coat Polysaccharide Biosynthesis Protein SpsA, Chain A"/>
    <property type="match status" value="1"/>
</dbReference>